<evidence type="ECO:0000313" key="3">
    <source>
        <dbReference type="Proteomes" id="UP000807353"/>
    </source>
</evidence>
<dbReference type="AlphaFoldDB" id="A0A9P5Y250"/>
<organism evidence="2 3">
    <name type="scientific">Collybia nuda</name>
    <dbReference type="NCBI Taxonomy" id="64659"/>
    <lineage>
        <taxon>Eukaryota</taxon>
        <taxon>Fungi</taxon>
        <taxon>Dikarya</taxon>
        <taxon>Basidiomycota</taxon>
        <taxon>Agaricomycotina</taxon>
        <taxon>Agaricomycetes</taxon>
        <taxon>Agaricomycetidae</taxon>
        <taxon>Agaricales</taxon>
        <taxon>Tricholomatineae</taxon>
        <taxon>Clitocybaceae</taxon>
        <taxon>Collybia</taxon>
    </lineage>
</organism>
<feature type="region of interest" description="Disordered" evidence="1">
    <location>
        <begin position="78"/>
        <end position="133"/>
    </location>
</feature>
<feature type="compositionally biased region" description="Polar residues" evidence="1">
    <location>
        <begin position="212"/>
        <end position="243"/>
    </location>
</feature>
<comment type="caution">
    <text evidence="2">The sequence shown here is derived from an EMBL/GenBank/DDBJ whole genome shotgun (WGS) entry which is preliminary data.</text>
</comment>
<feature type="compositionally biased region" description="Low complexity" evidence="1">
    <location>
        <begin position="21"/>
        <end position="54"/>
    </location>
</feature>
<feature type="region of interest" description="Disordered" evidence="1">
    <location>
        <begin position="1"/>
        <end position="66"/>
    </location>
</feature>
<sequence>MAIRAPYPQGPSLAAPTFYRPSAPDYPGPYSSPSISSSSSSASDSSSGSSLYYPATPPTAPDYRTPYYSAIPAHYFDASKDRSSSPTYPATRPAHPPRASSYRTTHNEEQKSRAGDKRERGQSGVEQHQEPYCLEDDEMLAWRIHEEELAAIQTEVVDLQHEQELRRALEESRRMANLDSRCPEKSSSMPRSVHAGHEPSQRAVPTAGSVPRQKSSAPLTPQSQSRPVASTSRQPQASTSRATPPSYAHPLFGYRTLFIDGQHCSRCFTKIPVFERNGGNTLSHGSRGPLGSLLHMTCPSCATIQCRGCAKAVACPRRCTGGQQCTLPACCSEVRAIAIFEVLVDFDRAFSDKVAELHANSQSQQVLKTDREMYLDLATSWVDTRVSEPLKSILAGTLSKLAHWLAGELHASTALLISTSHLLEVIQAFLLVPNASDWLRRRAVYGQILDFLRCLATRHMLHALVMSPRQDIQQTRVLQNIIVSATYLEDASPNPPRSIYEVAISGPSLKEMERYACRAHLPQLAQDAQVLWQGLKYLELVKALGSDTD</sequence>
<protein>
    <submittedName>
        <fullName evidence="2">Uncharacterized protein</fullName>
    </submittedName>
</protein>
<feature type="region of interest" description="Disordered" evidence="1">
    <location>
        <begin position="168"/>
        <end position="245"/>
    </location>
</feature>
<gene>
    <name evidence="2" type="ORF">BDZ94DRAFT_1262410</name>
</gene>
<feature type="compositionally biased region" description="Basic and acidic residues" evidence="1">
    <location>
        <begin position="168"/>
        <end position="184"/>
    </location>
</feature>
<reference evidence="2" key="1">
    <citation type="submission" date="2020-11" db="EMBL/GenBank/DDBJ databases">
        <authorList>
            <consortium name="DOE Joint Genome Institute"/>
            <person name="Ahrendt S."/>
            <person name="Riley R."/>
            <person name="Andreopoulos W."/>
            <person name="Labutti K."/>
            <person name="Pangilinan J."/>
            <person name="Ruiz-Duenas F.J."/>
            <person name="Barrasa J.M."/>
            <person name="Sanchez-Garcia M."/>
            <person name="Camarero S."/>
            <person name="Miyauchi S."/>
            <person name="Serrano A."/>
            <person name="Linde D."/>
            <person name="Babiker R."/>
            <person name="Drula E."/>
            <person name="Ayuso-Fernandez I."/>
            <person name="Pacheco R."/>
            <person name="Padilla G."/>
            <person name="Ferreira P."/>
            <person name="Barriuso J."/>
            <person name="Kellner H."/>
            <person name="Castanera R."/>
            <person name="Alfaro M."/>
            <person name="Ramirez L."/>
            <person name="Pisabarro A.G."/>
            <person name="Kuo A."/>
            <person name="Tritt A."/>
            <person name="Lipzen A."/>
            <person name="He G."/>
            <person name="Yan M."/>
            <person name="Ng V."/>
            <person name="Cullen D."/>
            <person name="Martin F."/>
            <person name="Rosso M.-N."/>
            <person name="Henrissat B."/>
            <person name="Hibbett D."/>
            <person name="Martinez A.T."/>
            <person name="Grigoriev I.V."/>
        </authorList>
    </citation>
    <scope>NUCLEOTIDE SEQUENCE</scope>
    <source>
        <strain evidence="2">CBS 247.69</strain>
    </source>
</reference>
<dbReference type="Proteomes" id="UP000807353">
    <property type="component" value="Unassembled WGS sequence"/>
</dbReference>
<dbReference type="OrthoDB" id="47801at2759"/>
<name>A0A9P5Y250_9AGAR</name>
<keyword evidence="3" id="KW-1185">Reference proteome</keyword>
<evidence type="ECO:0000256" key="1">
    <source>
        <dbReference type="SAM" id="MobiDB-lite"/>
    </source>
</evidence>
<accession>A0A9P5Y250</accession>
<evidence type="ECO:0000313" key="2">
    <source>
        <dbReference type="EMBL" id="KAF9461898.1"/>
    </source>
</evidence>
<feature type="compositionally biased region" description="Basic and acidic residues" evidence="1">
    <location>
        <begin position="105"/>
        <end position="121"/>
    </location>
</feature>
<dbReference type="EMBL" id="MU150277">
    <property type="protein sequence ID" value="KAF9461898.1"/>
    <property type="molecule type" value="Genomic_DNA"/>
</dbReference>
<proteinExistence type="predicted"/>